<dbReference type="GO" id="GO:0008168">
    <property type="term" value="F:methyltransferase activity"/>
    <property type="evidence" value="ECO:0007669"/>
    <property type="project" value="UniProtKB-KW"/>
</dbReference>
<keyword evidence="2" id="KW-1185">Reference proteome</keyword>
<organism evidence="1 2">
    <name type="scientific">Paenibacillus xanthanilyticus</name>
    <dbReference type="NCBI Taxonomy" id="1783531"/>
    <lineage>
        <taxon>Bacteria</taxon>
        <taxon>Bacillati</taxon>
        <taxon>Bacillota</taxon>
        <taxon>Bacilli</taxon>
        <taxon>Bacillales</taxon>
        <taxon>Paenibacillaceae</taxon>
        <taxon>Paenibacillus</taxon>
    </lineage>
</organism>
<accession>A0ABV8JVH1</accession>
<keyword evidence="1" id="KW-0808">Transferase</keyword>
<keyword evidence="1" id="KW-0489">Methyltransferase</keyword>
<reference evidence="2" key="1">
    <citation type="journal article" date="2019" name="Int. J. Syst. Evol. Microbiol.">
        <title>The Global Catalogue of Microorganisms (GCM) 10K type strain sequencing project: providing services to taxonomists for standard genome sequencing and annotation.</title>
        <authorList>
            <consortium name="The Broad Institute Genomics Platform"/>
            <consortium name="The Broad Institute Genome Sequencing Center for Infectious Disease"/>
            <person name="Wu L."/>
            <person name="Ma J."/>
        </authorList>
    </citation>
    <scope>NUCLEOTIDE SEQUENCE [LARGE SCALE GENOMIC DNA]</scope>
    <source>
        <strain evidence="2">IBRC-M 10987</strain>
    </source>
</reference>
<dbReference type="GO" id="GO:0032259">
    <property type="term" value="P:methylation"/>
    <property type="evidence" value="ECO:0007669"/>
    <property type="project" value="UniProtKB-KW"/>
</dbReference>
<name>A0ABV8JVH1_9BACL</name>
<dbReference type="Proteomes" id="UP001595715">
    <property type="component" value="Unassembled WGS sequence"/>
</dbReference>
<gene>
    <name evidence="1" type="ORF">ACFOZ8_03450</name>
</gene>
<comment type="caution">
    <text evidence="1">The sequence shown here is derived from an EMBL/GenBank/DDBJ whole genome shotgun (WGS) entry which is preliminary data.</text>
</comment>
<dbReference type="RefSeq" id="WP_377717397.1">
    <property type="nucleotide sequence ID" value="NZ_JBHSAM010000009.1"/>
</dbReference>
<evidence type="ECO:0000313" key="1">
    <source>
        <dbReference type="EMBL" id="MFC4098709.1"/>
    </source>
</evidence>
<sequence>MKTLHKLHAQLGEFARQFADLADGYDRSLHHANELEQAIDRYTAWITDRANQSAWERLAEQEPGEFDQLVPAIRRDSARCVAMMEKYRARKLLGGETAAASYFADIEARIEEEFGRFRAAPSSKVLLVGSGSFPMTPLYIARQTGAEVVGIDIDEEAIDLGRKVTAKLGEGLPIRLERALLEELNFTMEATHVIFSSTVDVKYELLDRLHALTNDQVVVAMRYGDGFKSLFNYPMEHVHDRKWRLTEQLQRPDRVFDIAIYTKASANEREVETAR</sequence>
<dbReference type="InterPro" id="IPR029063">
    <property type="entry name" value="SAM-dependent_MTases_sf"/>
</dbReference>
<dbReference type="SUPFAM" id="SSF53335">
    <property type="entry name" value="S-adenosyl-L-methionine-dependent methyltransferases"/>
    <property type="match status" value="1"/>
</dbReference>
<dbReference type="Gene3D" id="3.40.50.150">
    <property type="entry name" value="Vaccinia Virus protein VP39"/>
    <property type="match status" value="1"/>
</dbReference>
<protein>
    <submittedName>
        <fullName evidence="1">SAM-dependent methyltransferase</fullName>
    </submittedName>
</protein>
<evidence type="ECO:0000313" key="2">
    <source>
        <dbReference type="Proteomes" id="UP001595715"/>
    </source>
</evidence>
<dbReference type="EMBL" id="JBHSAM010000009">
    <property type="protein sequence ID" value="MFC4098709.1"/>
    <property type="molecule type" value="Genomic_DNA"/>
</dbReference>
<proteinExistence type="predicted"/>